<reference evidence="2" key="1">
    <citation type="submission" date="2021-03" db="EMBL/GenBank/DDBJ databases">
        <authorList>
            <person name="Tagirdzhanova G."/>
        </authorList>
    </citation>
    <scope>NUCLEOTIDE SEQUENCE</scope>
</reference>
<dbReference type="EMBL" id="CAJPDS010000100">
    <property type="protein sequence ID" value="CAF9937334.1"/>
    <property type="molecule type" value="Genomic_DNA"/>
</dbReference>
<feature type="compositionally biased region" description="Basic residues" evidence="1">
    <location>
        <begin position="122"/>
        <end position="136"/>
    </location>
</feature>
<organism evidence="2 3">
    <name type="scientific">Heterodermia speciosa</name>
    <dbReference type="NCBI Taxonomy" id="116794"/>
    <lineage>
        <taxon>Eukaryota</taxon>
        <taxon>Fungi</taxon>
        <taxon>Dikarya</taxon>
        <taxon>Ascomycota</taxon>
        <taxon>Pezizomycotina</taxon>
        <taxon>Lecanoromycetes</taxon>
        <taxon>OSLEUM clade</taxon>
        <taxon>Lecanoromycetidae</taxon>
        <taxon>Caliciales</taxon>
        <taxon>Physciaceae</taxon>
        <taxon>Heterodermia</taxon>
    </lineage>
</organism>
<dbReference type="AlphaFoldDB" id="A0A8H3G9M5"/>
<evidence type="ECO:0000313" key="3">
    <source>
        <dbReference type="Proteomes" id="UP000664521"/>
    </source>
</evidence>
<feature type="compositionally biased region" description="Polar residues" evidence="1">
    <location>
        <begin position="10"/>
        <end position="22"/>
    </location>
</feature>
<protein>
    <submittedName>
        <fullName evidence="2">Uncharacterized protein</fullName>
    </submittedName>
</protein>
<dbReference type="PANTHER" id="PTHR37015:SF2">
    <property type="entry name" value="REVERSE TRANSCRIPTASE DOMAIN-CONTAINING PROTEIN"/>
    <property type="match status" value="1"/>
</dbReference>
<gene>
    <name evidence="2" type="ORF">HETSPECPRED_000500</name>
</gene>
<accession>A0A8H3G9M5</accession>
<proteinExistence type="predicted"/>
<feature type="compositionally biased region" description="Polar residues" evidence="1">
    <location>
        <begin position="75"/>
        <end position="86"/>
    </location>
</feature>
<dbReference type="OrthoDB" id="74545at2759"/>
<feature type="region of interest" description="Disordered" evidence="1">
    <location>
        <begin position="1"/>
        <end position="136"/>
    </location>
</feature>
<dbReference type="PANTHER" id="PTHR37015">
    <property type="entry name" value="REVERSE TRANSCRIPTASE DOMAIN-CONTAINING PROTEIN"/>
    <property type="match status" value="1"/>
</dbReference>
<keyword evidence="3" id="KW-1185">Reference proteome</keyword>
<feature type="compositionally biased region" description="Low complexity" evidence="1">
    <location>
        <begin position="54"/>
        <end position="74"/>
    </location>
</feature>
<comment type="caution">
    <text evidence="2">The sequence shown here is derived from an EMBL/GenBank/DDBJ whole genome shotgun (WGS) entry which is preliminary data.</text>
</comment>
<feature type="compositionally biased region" description="Low complexity" evidence="1">
    <location>
        <begin position="98"/>
        <end position="121"/>
    </location>
</feature>
<evidence type="ECO:0000256" key="1">
    <source>
        <dbReference type="SAM" id="MobiDB-lite"/>
    </source>
</evidence>
<dbReference type="Proteomes" id="UP000664521">
    <property type="component" value="Unassembled WGS sequence"/>
</dbReference>
<name>A0A8H3G9M5_9LECA</name>
<sequence length="263" mass="28566">MEQLRCDDSSLPTSANPPTASARQHVDNMLAAHERIQRHVFSSSAGIANPDATSSGGSVTSSSNSQSGNGTKSKTSQTVTFPSLPNITRRPQSPQPLPSSISSRSAPPSQKALSSSSTTSPKPRRKPTRPARIRSQHWRNAEIQTIHTGIQHPGVPRGAPLRLPFPNKLPQVFNLLLEKPKEEAIEAIVHGSVSAALAALQKRVGLRGISSNWYAMEPYWKRVAQLYGPEMIEAFDGFGIVDPGLLPMGMVREVRSGRVNWQE</sequence>
<evidence type="ECO:0000313" key="2">
    <source>
        <dbReference type="EMBL" id="CAF9937334.1"/>
    </source>
</evidence>